<dbReference type="Proteomes" id="UP000616779">
    <property type="component" value="Unassembled WGS sequence"/>
</dbReference>
<proteinExistence type="predicted"/>
<protein>
    <recommendedName>
        <fullName evidence="1">RNA polymerase sigma factor 54 core-binding domain-containing protein</fullName>
    </recommendedName>
</protein>
<gene>
    <name evidence="2" type="ORF">GC098_23575</name>
</gene>
<accession>A0ABX1Y159</accession>
<evidence type="ECO:0000313" key="2">
    <source>
        <dbReference type="EMBL" id="NOU74339.1"/>
    </source>
</evidence>
<reference evidence="2 3" key="1">
    <citation type="submission" date="2019-10" db="EMBL/GenBank/DDBJ databases">
        <title>Description of Paenibacillus terrestris sp. nov.</title>
        <authorList>
            <person name="Carlier A."/>
            <person name="Qi S."/>
        </authorList>
    </citation>
    <scope>NUCLEOTIDE SEQUENCE [LARGE SCALE GENOMIC DNA]</scope>
    <source>
        <strain evidence="2 3">LMG 31458</strain>
    </source>
</reference>
<dbReference type="Pfam" id="PF04963">
    <property type="entry name" value="Sigma54_CBD"/>
    <property type="match status" value="1"/>
</dbReference>
<evidence type="ECO:0000259" key="1">
    <source>
        <dbReference type="Pfam" id="PF04963"/>
    </source>
</evidence>
<organism evidence="2 3">
    <name type="scientific">Paenibacillus phytorum</name>
    <dbReference type="NCBI Taxonomy" id="2654977"/>
    <lineage>
        <taxon>Bacteria</taxon>
        <taxon>Bacillati</taxon>
        <taxon>Bacillota</taxon>
        <taxon>Bacilli</taxon>
        <taxon>Bacillales</taxon>
        <taxon>Paenibacillaceae</taxon>
        <taxon>Paenibacillus</taxon>
    </lineage>
</organism>
<feature type="domain" description="RNA polymerase sigma factor 54 core-binding" evidence="1">
    <location>
        <begin position="1"/>
        <end position="58"/>
    </location>
</feature>
<keyword evidence="3" id="KW-1185">Reference proteome</keyword>
<sequence>MQECLAIQIARDPHAPVGALDVVMDHLQDLGKGKCEKVSKELDIEAGQVSKILEYMRQSIHSSNLVIQGSVKIGTFWRVNCCINCNMGNHYARNPSQRAVTKFRSPKTNAVSTVSKYREGERVVCSTLRRRSG</sequence>
<evidence type="ECO:0000313" key="3">
    <source>
        <dbReference type="Proteomes" id="UP000616779"/>
    </source>
</evidence>
<name>A0ABX1Y159_9BACL</name>
<comment type="caution">
    <text evidence="2">The sequence shown here is derived from an EMBL/GenBank/DDBJ whole genome shotgun (WGS) entry which is preliminary data.</text>
</comment>
<dbReference type="EMBL" id="WHOA01000164">
    <property type="protein sequence ID" value="NOU74339.1"/>
    <property type="molecule type" value="Genomic_DNA"/>
</dbReference>
<dbReference type="InterPro" id="IPR007046">
    <property type="entry name" value="RNA_pol_sigma_54_core-bd"/>
</dbReference>